<evidence type="ECO:0000256" key="4">
    <source>
        <dbReference type="PIRSR" id="PIRSR606710-1"/>
    </source>
</evidence>
<dbReference type="Pfam" id="PF04616">
    <property type="entry name" value="Glyco_hydro_43"/>
    <property type="match status" value="1"/>
</dbReference>
<comment type="similarity">
    <text evidence="1 6">Belongs to the glycosyl hydrolase 43 family.</text>
</comment>
<protein>
    <submittedName>
        <fullName evidence="7">Xylan 1,4-beta-xylosidase</fullName>
    </submittedName>
</protein>
<organism evidence="7 8">
    <name type="scientific">Paenibacillus lautus</name>
    <name type="common">Bacillus lautus</name>
    <dbReference type="NCBI Taxonomy" id="1401"/>
    <lineage>
        <taxon>Bacteria</taxon>
        <taxon>Bacillati</taxon>
        <taxon>Bacillota</taxon>
        <taxon>Bacilli</taxon>
        <taxon>Bacillales</taxon>
        <taxon>Paenibacillaceae</taxon>
        <taxon>Paenibacillus</taxon>
    </lineage>
</organism>
<feature type="site" description="Important for catalytic activity, responsible for pKa modulation of the active site Glu and correct orientation of both the proton donor and substrate" evidence="5">
    <location>
        <position position="117"/>
    </location>
</feature>
<dbReference type="Gene3D" id="2.60.120.200">
    <property type="match status" value="1"/>
</dbReference>
<dbReference type="Gene3D" id="2.115.10.20">
    <property type="entry name" value="Glycosyl hydrolase domain, family 43"/>
    <property type="match status" value="1"/>
</dbReference>
<dbReference type="GO" id="GO:0004553">
    <property type="term" value="F:hydrolase activity, hydrolyzing O-glycosyl compounds"/>
    <property type="evidence" value="ECO:0007669"/>
    <property type="project" value="InterPro"/>
</dbReference>
<dbReference type="RefSeq" id="WP_119848078.1">
    <property type="nucleotide sequence ID" value="NZ_CP032412.1"/>
</dbReference>
<name>A0A385TKL1_PAELA</name>
<feature type="active site" description="Proton donor" evidence="4">
    <location>
        <position position="172"/>
    </location>
</feature>
<dbReference type="PANTHER" id="PTHR42812">
    <property type="entry name" value="BETA-XYLOSIDASE"/>
    <property type="match status" value="1"/>
</dbReference>
<proteinExistence type="inferred from homology"/>
<reference evidence="7 8" key="1">
    <citation type="submission" date="2018-09" db="EMBL/GenBank/DDBJ databases">
        <title>Genome Sequence of Paenibacillus lautus Strain E7593-69, Azo Dye-Degrading Bacteria, Isolated from Commercial Tattoo Inks.</title>
        <authorList>
            <person name="Nho S.W."/>
            <person name="Kim S.-J."/>
            <person name="Kweon O."/>
            <person name="Cerniglia C.E."/>
        </authorList>
    </citation>
    <scope>NUCLEOTIDE SEQUENCE [LARGE SCALE GENOMIC DNA]</scope>
    <source>
        <strain evidence="7 8">E7593-69</strain>
    </source>
</reference>
<dbReference type="AlphaFoldDB" id="A0A385TKL1"/>
<dbReference type="SUPFAM" id="SSF75005">
    <property type="entry name" value="Arabinanase/levansucrase/invertase"/>
    <property type="match status" value="1"/>
</dbReference>
<evidence type="ECO:0000313" key="8">
    <source>
        <dbReference type="Proteomes" id="UP000266552"/>
    </source>
</evidence>
<keyword evidence="2 6" id="KW-0378">Hydrolase</keyword>
<dbReference type="InterPro" id="IPR023296">
    <property type="entry name" value="Glyco_hydro_beta-prop_sf"/>
</dbReference>
<dbReference type="GO" id="GO:0005975">
    <property type="term" value="P:carbohydrate metabolic process"/>
    <property type="evidence" value="ECO:0007669"/>
    <property type="project" value="InterPro"/>
</dbReference>
<evidence type="ECO:0000256" key="3">
    <source>
        <dbReference type="ARBA" id="ARBA00023295"/>
    </source>
</evidence>
<dbReference type="InterPro" id="IPR051795">
    <property type="entry name" value="Glycosyl_Hydrlase_43"/>
</dbReference>
<accession>A0A385TKL1</accession>
<sequence length="477" mass="53997">MQASGDLGNGTYRNPILAGDYADPSVVRVGDDYYMTHSSFKFAPGLLIWHSKDLVNWEPIAKALTDYAGDVWAPDLTFYKDRYYIYAPINEEIMVLTAKHPHGPWSDPQKVGVQGIDPGHVADSNGNRYLFFSDGYMVELAEDGMSAVGTPRKVYDGWPFPKEWVVEGNFMESPKLTFHNGYFYLTVAQGGTSGPSTSHMVASARSKEPWGPYEHSPHNPIIRTQSRNERWCSKGHGSLVDTPDGGWWIVYHAYEKGYYTLGRQTLLEPLEWTEDGWFRVPLHCKTDEPIPKPPGDAVPHGMTYGEFQEASGWLGYPWSWYQTNYDIQYTLQKQAITIQAAPEAAPLVFMPEGHSYAAQVEIELSEESAAQFLLFYNGSTYSGFGISQEGLYGVIRGWETPSKPYPHRRVIVRLENNEHEVVFYYSADGSEWNKFEHSFETSGWHHNTLGGFLALRIALRAKGSGEVTFKNFIYQKL</sequence>
<evidence type="ECO:0000256" key="5">
    <source>
        <dbReference type="PIRSR" id="PIRSR606710-2"/>
    </source>
</evidence>
<feature type="active site" description="Proton acceptor" evidence="4">
    <location>
        <position position="23"/>
    </location>
</feature>
<dbReference type="Proteomes" id="UP000266552">
    <property type="component" value="Chromosome"/>
</dbReference>
<evidence type="ECO:0000256" key="1">
    <source>
        <dbReference type="ARBA" id="ARBA00009865"/>
    </source>
</evidence>
<gene>
    <name evidence="7" type="ORF">D5F53_13110</name>
</gene>
<evidence type="ECO:0000256" key="6">
    <source>
        <dbReference type="RuleBase" id="RU361187"/>
    </source>
</evidence>
<dbReference type="CDD" id="cd09002">
    <property type="entry name" value="GH43_XYL-like"/>
    <property type="match status" value="1"/>
</dbReference>
<dbReference type="KEGG" id="plw:D5F53_13110"/>
<keyword evidence="8" id="KW-1185">Reference proteome</keyword>
<evidence type="ECO:0000256" key="2">
    <source>
        <dbReference type="ARBA" id="ARBA00022801"/>
    </source>
</evidence>
<dbReference type="InterPro" id="IPR013320">
    <property type="entry name" value="ConA-like_dom_sf"/>
</dbReference>
<dbReference type="EMBL" id="CP032412">
    <property type="protein sequence ID" value="AYB44176.1"/>
    <property type="molecule type" value="Genomic_DNA"/>
</dbReference>
<evidence type="ECO:0000313" key="7">
    <source>
        <dbReference type="EMBL" id="AYB44176.1"/>
    </source>
</evidence>
<keyword evidence="3 6" id="KW-0326">Glycosidase</keyword>
<dbReference type="InterPro" id="IPR006710">
    <property type="entry name" value="Glyco_hydro_43"/>
</dbReference>
<dbReference type="PANTHER" id="PTHR42812:SF2">
    <property type="entry name" value="XYLOSIDASE_ARABINOSIDASE"/>
    <property type="match status" value="1"/>
</dbReference>
<dbReference type="SUPFAM" id="SSF49899">
    <property type="entry name" value="Concanavalin A-like lectins/glucanases"/>
    <property type="match status" value="1"/>
</dbReference>